<geneLocation type="plasmid" evidence="18">
    <name>pnve500</name>
</geneLocation>
<dbReference type="SUPFAM" id="SSF54416">
    <property type="entry name" value="Amine oxidase N-terminal region"/>
    <property type="match status" value="2"/>
</dbReference>
<dbReference type="KEGG" id="nvr:FEJ81_20580"/>
<evidence type="ECO:0000256" key="13">
    <source>
        <dbReference type="SAM" id="MobiDB-lite"/>
    </source>
</evidence>
<proteinExistence type="inferred from homology"/>
<dbReference type="OrthoDB" id="296432at2157"/>
<comment type="cofactor">
    <cofactor evidence="12">
        <name>Cu cation</name>
        <dbReference type="ChEBI" id="CHEBI:23378"/>
    </cofactor>
    <text evidence="12">Contains 1 topaquinone per subunit.</text>
</comment>
<dbReference type="GO" id="GO:0005507">
    <property type="term" value="F:copper ion binding"/>
    <property type="evidence" value="ECO:0007669"/>
    <property type="project" value="InterPro"/>
</dbReference>
<dbReference type="InterPro" id="IPR049947">
    <property type="entry name" value="Cu_Am_Ox_Cu-bd"/>
</dbReference>
<dbReference type="Pfam" id="PF02727">
    <property type="entry name" value="Cu_amine_oxidN2"/>
    <property type="match status" value="1"/>
</dbReference>
<dbReference type="Proteomes" id="UP000302218">
    <property type="component" value="Plasmid pNVE500"/>
</dbReference>
<evidence type="ECO:0000256" key="9">
    <source>
        <dbReference type="ARBA" id="ARBA00023008"/>
    </source>
</evidence>
<evidence type="ECO:0000256" key="8">
    <source>
        <dbReference type="ARBA" id="ARBA00023002"/>
    </source>
</evidence>
<dbReference type="Pfam" id="PF02728">
    <property type="entry name" value="Cu_amine_oxidN3"/>
    <property type="match status" value="1"/>
</dbReference>
<evidence type="ECO:0000313" key="17">
    <source>
        <dbReference type="EMBL" id="QCS44695.1"/>
    </source>
</evidence>
<dbReference type="InterPro" id="IPR015802">
    <property type="entry name" value="Cu_amine_oxidase_N3"/>
</dbReference>
<keyword evidence="8 12" id="KW-0560">Oxidoreductase</keyword>
<dbReference type="Gene3D" id="3.10.450.40">
    <property type="match status" value="2"/>
</dbReference>
<dbReference type="GeneID" id="40267724"/>
<dbReference type="GO" id="GO:0048038">
    <property type="term" value="F:quinone binding"/>
    <property type="evidence" value="ECO:0007669"/>
    <property type="project" value="InterPro"/>
</dbReference>
<comment type="PTM">
    <text evidence="12">Topaquinone (TPQ) is generated by copper-dependent autoxidation of a specific tyrosyl residue.</text>
</comment>
<evidence type="ECO:0000256" key="2">
    <source>
        <dbReference type="ARBA" id="ARBA00001936"/>
    </source>
</evidence>
<feature type="domain" description="Copper amine oxidase N2-terminal" evidence="15">
    <location>
        <begin position="12"/>
        <end position="91"/>
    </location>
</feature>
<dbReference type="InterPro" id="IPR016182">
    <property type="entry name" value="Cu_amine_oxidase_N-reg"/>
</dbReference>
<keyword evidence="9 12" id="KW-0186">Copper</keyword>
<comment type="similarity">
    <text evidence="4 12">Belongs to the copper/topaquinone oxidase family.</text>
</comment>
<dbReference type="InterPro" id="IPR015798">
    <property type="entry name" value="Cu_amine_oxidase_C"/>
</dbReference>
<name>A0A4P8WMX2_9EURY</name>
<evidence type="ECO:0000256" key="10">
    <source>
        <dbReference type="ARBA" id="ARBA00023211"/>
    </source>
</evidence>
<keyword evidence="7 12" id="KW-0801">TPQ</keyword>
<dbReference type="InterPro" id="IPR036460">
    <property type="entry name" value="Cu_amine_oxidase_C_sf"/>
</dbReference>
<comment type="cofactor">
    <cofactor evidence="3">
        <name>Zn(2+)</name>
        <dbReference type="ChEBI" id="CHEBI:29105"/>
    </cofactor>
</comment>
<dbReference type="GO" id="GO:0009308">
    <property type="term" value="P:amine metabolic process"/>
    <property type="evidence" value="ECO:0007669"/>
    <property type="project" value="UniProtKB-UniRule"/>
</dbReference>
<dbReference type="GO" id="GO:0008131">
    <property type="term" value="F:primary methylamine oxidase activity"/>
    <property type="evidence" value="ECO:0007669"/>
    <property type="project" value="UniProtKB-EC"/>
</dbReference>
<gene>
    <name evidence="17" type="ORF">FEJ81_20580</name>
</gene>
<keyword evidence="6 12" id="KW-0479">Metal-binding</keyword>
<organism evidence="17 18">
    <name type="scientific">Natrinema versiforme</name>
    <dbReference type="NCBI Taxonomy" id="88724"/>
    <lineage>
        <taxon>Archaea</taxon>
        <taxon>Methanobacteriati</taxon>
        <taxon>Methanobacteriota</taxon>
        <taxon>Stenosarchaea group</taxon>
        <taxon>Halobacteria</taxon>
        <taxon>Halobacteriales</taxon>
        <taxon>Natrialbaceae</taxon>
        <taxon>Natrinema</taxon>
    </lineage>
</organism>
<feature type="domain" description="Copper amine oxidase N3-terminal" evidence="16">
    <location>
        <begin position="100"/>
        <end position="196"/>
    </location>
</feature>
<comment type="catalytic activity">
    <reaction evidence="11">
        <text>a primary methyl amine + O2 + H2O = an aldehyde + H2O2 + NH4(+)</text>
        <dbReference type="Rhea" id="RHEA:16153"/>
        <dbReference type="ChEBI" id="CHEBI:15377"/>
        <dbReference type="ChEBI" id="CHEBI:15379"/>
        <dbReference type="ChEBI" id="CHEBI:16240"/>
        <dbReference type="ChEBI" id="CHEBI:17478"/>
        <dbReference type="ChEBI" id="CHEBI:28938"/>
        <dbReference type="ChEBI" id="CHEBI:228804"/>
        <dbReference type="EC" id="1.4.3.21"/>
    </reaction>
</comment>
<dbReference type="AlphaFoldDB" id="A0A4P8WMX2"/>
<dbReference type="SUPFAM" id="SSF49998">
    <property type="entry name" value="Amine oxidase catalytic domain"/>
    <property type="match status" value="1"/>
</dbReference>
<evidence type="ECO:0000256" key="11">
    <source>
        <dbReference type="ARBA" id="ARBA00048032"/>
    </source>
</evidence>
<dbReference type="NCBIfam" id="NF008559">
    <property type="entry name" value="PRK11504.1"/>
    <property type="match status" value="1"/>
</dbReference>
<evidence type="ECO:0000256" key="4">
    <source>
        <dbReference type="ARBA" id="ARBA00007983"/>
    </source>
</evidence>
<feature type="region of interest" description="Disordered" evidence="13">
    <location>
        <begin position="627"/>
        <end position="661"/>
    </location>
</feature>
<dbReference type="Pfam" id="PF01179">
    <property type="entry name" value="Cu_amine_oxid"/>
    <property type="match status" value="1"/>
</dbReference>
<comment type="cofactor">
    <cofactor evidence="2">
        <name>Mn(2+)</name>
        <dbReference type="ChEBI" id="CHEBI:29035"/>
    </cofactor>
</comment>
<keyword evidence="17" id="KW-0614">Plasmid</keyword>
<evidence type="ECO:0000313" key="18">
    <source>
        <dbReference type="Proteomes" id="UP000302218"/>
    </source>
</evidence>
<protein>
    <recommendedName>
        <fullName evidence="12">Amine oxidase</fullName>
        <ecNumber evidence="12">1.4.3.-</ecNumber>
    </recommendedName>
</protein>
<evidence type="ECO:0000256" key="3">
    <source>
        <dbReference type="ARBA" id="ARBA00001947"/>
    </source>
</evidence>
<dbReference type="PANTHER" id="PTHR10638">
    <property type="entry name" value="COPPER AMINE OXIDASE"/>
    <property type="match status" value="1"/>
</dbReference>
<evidence type="ECO:0000259" key="14">
    <source>
        <dbReference type="Pfam" id="PF01179"/>
    </source>
</evidence>
<evidence type="ECO:0000259" key="15">
    <source>
        <dbReference type="Pfam" id="PF02727"/>
    </source>
</evidence>
<reference evidence="18" key="1">
    <citation type="submission" date="2019-05" db="EMBL/GenBank/DDBJ databases">
        <title>Genome sequence and methylation pattern of the halophilic Archaeon Natrinema versiforme BOL5-4.</title>
        <authorList>
            <person name="DasSarma P."/>
            <person name="Anton B.P."/>
            <person name="DasSarma S.L."/>
            <person name="Martinez F.L."/>
            <person name="Guzman D."/>
            <person name="Roberts R.J."/>
            <person name="DasSarma S."/>
        </authorList>
    </citation>
    <scope>NUCLEOTIDE SEQUENCE [LARGE SCALE GENOMIC DNA]</scope>
    <source>
        <strain evidence="18">BOL5-4</strain>
        <plasmid evidence="18">pnve500</plasmid>
    </source>
</reference>
<evidence type="ECO:0000256" key="7">
    <source>
        <dbReference type="ARBA" id="ARBA00022772"/>
    </source>
</evidence>
<dbReference type="Gene3D" id="2.70.98.20">
    <property type="entry name" value="Copper amine oxidase, catalytic domain"/>
    <property type="match status" value="1"/>
</dbReference>
<evidence type="ECO:0000256" key="5">
    <source>
        <dbReference type="ARBA" id="ARBA00011738"/>
    </source>
</evidence>
<sequence length="661" mass="75477">MSKQRKPVSVDHPLDQLTAEEIETAADVFEAETDLGSEIQYHNITLEEPPKAAVREFEPGDTFDRKAAIVAREDSETYEGTVSLTENTVLEYEHLPEAQPAVMPEEIEEAREVVKNDPEWREAAAKRGVENFDLVMVDPWAASGFEPEEHEGKRLCRAISWIRTSEKDNGRARPIEGLFAFVDLDEMEVVEIEDNGVPDPDSPLPPEDADYRADRVETRDDYEHLDVVQPDGPSWEVDGNKVEWLDWEMHVDWTAREGLVFHDVKFDDGDESRRVLHRASACEMAVPYGDPDPNHSWKNAFDIGEYHVGRMANRLTEGCDCLGVMKYFDVEMNTIEGEAETLESAICMHEEDDGILWKHTDERKPHTEVRRRRRLVISFIATVYNYDYGFYWYFYPDGSIEAEVRLTGIDSNGVVPADETAEDTYGQYALVAPQVKAPIHQHFFNFRLDFDIDDSPMRAYEVHNEPTGSERNRKNAFRAKETLLERENEARQDIDPLRGRYWRIASSETENSYGRSCGYKLEPHTNVSAPMKPTSSYMERSGFIQNNFWVTPYDEDERFAAGDYPNLNDDTVGLPEWTEQDRSLVDEDLVVWYTQGVNHVPSVEDWPILPVEIASFHLKPEGFLDSNPSISLPPEPCHTEYDITSPDGDCSSGDGCSSADD</sequence>
<keyword evidence="10" id="KW-0464">Manganese</keyword>
<accession>A0A4P8WMX2</accession>
<evidence type="ECO:0000256" key="6">
    <source>
        <dbReference type="ARBA" id="ARBA00022723"/>
    </source>
</evidence>
<evidence type="ECO:0000256" key="1">
    <source>
        <dbReference type="ARBA" id="ARBA00001935"/>
    </source>
</evidence>
<dbReference type="EC" id="1.4.3.-" evidence="12"/>
<evidence type="ECO:0000256" key="12">
    <source>
        <dbReference type="RuleBase" id="RU000672"/>
    </source>
</evidence>
<dbReference type="EMBL" id="CP040331">
    <property type="protein sequence ID" value="QCS44695.1"/>
    <property type="molecule type" value="Genomic_DNA"/>
</dbReference>
<dbReference type="PROSITE" id="PS01164">
    <property type="entry name" value="COPPER_AMINE_OXID_1"/>
    <property type="match status" value="1"/>
</dbReference>
<dbReference type="InterPro" id="IPR015800">
    <property type="entry name" value="Cu_amine_oxidase_N2"/>
</dbReference>
<dbReference type="PANTHER" id="PTHR10638:SF86">
    <property type="entry name" value="COPPER AMINE OXIDASE 1-RELATED"/>
    <property type="match status" value="1"/>
</dbReference>
<feature type="compositionally biased region" description="Low complexity" evidence="13">
    <location>
        <begin position="645"/>
        <end position="661"/>
    </location>
</feature>
<dbReference type="InterPro" id="IPR049948">
    <property type="entry name" value="Cu_Am_ox_TPQ-bd"/>
</dbReference>
<comment type="subunit">
    <text evidence="5">Homodimer.</text>
</comment>
<dbReference type="RefSeq" id="WP_138247094.1">
    <property type="nucleotide sequence ID" value="NZ_CP040331.1"/>
</dbReference>
<feature type="domain" description="Copper amine oxidase catalytic" evidence="14">
    <location>
        <begin position="226"/>
        <end position="630"/>
    </location>
</feature>
<dbReference type="InterPro" id="IPR000269">
    <property type="entry name" value="Cu_amine_oxidase"/>
</dbReference>
<evidence type="ECO:0000259" key="16">
    <source>
        <dbReference type="Pfam" id="PF02728"/>
    </source>
</evidence>
<dbReference type="PROSITE" id="PS01165">
    <property type="entry name" value="COPPER_AMINE_OXID_2"/>
    <property type="match status" value="1"/>
</dbReference>
<comment type="cofactor">
    <cofactor evidence="1">
        <name>Cu cation</name>
        <dbReference type="ChEBI" id="CHEBI:23378"/>
    </cofactor>
</comment>